<keyword evidence="2" id="KW-1185">Reference proteome</keyword>
<name>A0AAW0BS29_9AGAR</name>
<dbReference type="EMBL" id="JAWWNJ010000026">
    <property type="protein sequence ID" value="KAK7029960.1"/>
    <property type="molecule type" value="Genomic_DNA"/>
</dbReference>
<sequence length="370" mass="41636">MVLCYIEACSDHDLGAVYDHHKEHFGSPLHGYTCFLRPSTGRICIAYEGSTPSLIIPRTEKIFPKYLLSTIDSRNIIDTLTVEQYHEICKTALRHFARNHIGLPLTCTTAHLGAVYHRTRFDDSSSLVAIAPTLDTGTCLISAWHLVGMGNEAQHITENGWHRFPISELVDMIGFKVELQTPDAVPHLWLSQANHVLNWLKNSSNAEDYFLTTEVNFTVYLYPQPAVPAANWHSLTGFLFLCPPESFQIGPISFKCPEDLGYWSLDPSGMSWLSAEQAAELGFPAVRVRWAVASDGFSWYNFVYAGLGQFHQGKGFNPDSQDLARHLGHPLYELYSEYDDSMDVDDDDFEAHIEEVSSTDSDTDHPMDLD</sequence>
<organism evidence="1 2">
    <name type="scientific">Favolaschia claudopus</name>
    <dbReference type="NCBI Taxonomy" id="2862362"/>
    <lineage>
        <taxon>Eukaryota</taxon>
        <taxon>Fungi</taxon>
        <taxon>Dikarya</taxon>
        <taxon>Basidiomycota</taxon>
        <taxon>Agaricomycotina</taxon>
        <taxon>Agaricomycetes</taxon>
        <taxon>Agaricomycetidae</taxon>
        <taxon>Agaricales</taxon>
        <taxon>Marasmiineae</taxon>
        <taxon>Mycenaceae</taxon>
        <taxon>Favolaschia</taxon>
    </lineage>
</organism>
<gene>
    <name evidence="1" type="ORF">R3P38DRAFT_3513775</name>
</gene>
<reference evidence="1 2" key="1">
    <citation type="journal article" date="2024" name="J Genomics">
        <title>Draft genome sequencing and assembly of Favolaschia claudopus CIRM-BRFM 2984 isolated from oak limbs.</title>
        <authorList>
            <person name="Navarro D."/>
            <person name="Drula E."/>
            <person name="Chaduli D."/>
            <person name="Cazenave R."/>
            <person name="Ahrendt S."/>
            <person name="Wang J."/>
            <person name="Lipzen A."/>
            <person name="Daum C."/>
            <person name="Barry K."/>
            <person name="Grigoriev I.V."/>
            <person name="Favel A."/>
            <person name="Rosso M.N."/>
            <person name="Martin F."/>
        </authorList>
    </citation>
    <scope>NUCLEOTIDE SEQUENCE [LARGE SCALE GENOMIC DNA]</scope>
    <source>
        <strain evidence="1 2">CIRM-BRFM 2984</strain>
    </source>
</reference>
<evidence type="ECO:0000313" key="1">
    <source>
        <dbReference type="EMBL" id="KAK7029960.1"/>
    </source>
</evidence>
<evidence type="ECO:0000313" key="2">
    <source>
        <dbReference type="Proteomes" id="UP001362999"/>
    </source>
</evidence>
<dbReference type="AlphaFoldDB" id="A0AAW0BS29"/>
<comment type="caution">
    <text evidence="1">The sequence shown here is derived from an EMBL/GenBank/DDBJ whole genome shotgun (WGS) entry which is preliminary data.</text>
</comment>
<protein>
    <submittedName>
        <fullName evidence="1">Uncharacterized protein</fullName>
    </submittedName>
</protein>
<accession>A0AAW0BS29</accession>
<dbReference type="Proteomes" id="UP001362999">
    <property type="component" value="Unassembled WGS sequence"/>
</dbReference>
<proteinExistence type="predicted"/>